<dbReference type="InterPro" id="IPR007627">
    <property type="entry name" value="RNA_pol_sigma70_r2"/>
</dbReference>
<keyword evidence="5" id="KW-1133">Transmembrane helix</keyword>
<dbReference type="Proteomes" id="UP000245870">
    <property type="component" value="Unassembled WGS sequence"/>
</dbReference>
<keyword evidence="4" id="KW-0804">Transcription</keyword>
<keyword evidence="5" id="KW-0472">Membrane</keyword>
<dbReference type="GO" id="GO:0003677">
    <property type="term" value="F:DNA binding"/>
    <property type="evidence" value="ECO:0007669"/>
    <property type="project" value="InterPro"/>
</dbReference>
<reference evidence="9 10" key="1">
    <citation type="submission" date="2018-05" db="EMBL/GenBank/DDBJ databases">
        <title>Genomic Encyclopedia of Type Strains, Phase IV (KMG-IV): sequencing the most valuable type-strain genomes for metagenomic binning, comparative biology and taxonomic classification.</title>
        <authorList>
            <person name="Goeker M."/>
        </authorList>
    </citation>
    <scope>NUCLEOTIDE SEQUENCE [LARGE SCALE GENOMIC DNA]</scope>
    <source>
        <strain evidence="9 10">DSM 100333</strain>
    </source>
</reference>
<keyword evidence="5" id="KW-0812">Transmembrane</keyword>
<feature type="domain" description="RNA polymerase sigma-70 region 2" evidence="6">
    <location>
        <begin position="23"/>
        <end position="91"/>
    </location>
</feature>
<comment type="caution">
    <text evidence="9">The sequence shown here is derived from an EMBL/GenBank/DDBJ whole genome shotgun (WGS) entry which is preliminary data.</text>
</comment>
<dbReference type="GO" id="GO:0006352">
    <property type="term" value="P:DNA-templated transcription initiation"/>
    <property type="evidence" value="ECO:0007669"/>
    <property type="project" value="InterPro"/>
</dbReference>
<evidence type="ECO:0000256" key="5">
    <source>
        <dbReference type="SAM" id="Phobius"/>
    </source>
</evidence>
<dbReference type="Pfam" id="PF08281">
    <property type="entry name" value="Sigma70_r4_2"/>
    <property type="match status" value="1"/>
</dbReference>
<dbReference type="InterPro" id="IPR013324">
    <property type="entry name" value="RNA_pol_sigma_r3/r4-like"/>
</dbReference>
<dbReference type="PANTHER" id="PTHR43133">
    <property type="entry name" value="RNA POLYMERASE ECF-TYPE SIGMA FACTO"/>
    <property type="match status" value="1"/>
</dbReference>
<dbReference type="InterPro" id="IPR039425">
    <property type="entry name" value="RNA_pol_sigma-70-like"/>
</dbReference>
<dbReference type="GO" id="GO:0016987">
    <property type="term" value="F:sigma factor activity"/>
    <property type="evidence" value="ECO:0007669"/>
    <property type="project" value="UniProtKB-KW"/>
</dbReference>
<keyword evidence="2" id="KW-0805">Transcription regulation</keyword>
<dbReference type="Gene3D" id="2.40.160.20">
    <property type="match status" value="1"/>
</dbReference>
<gene>
    <name evidence="9" type="ORF">C7379_11162</name>
</gene>
<evidence type="ECO:0000259" key="8">
    <source>
        <dbReference type="Pfam" id="PF13568"/>
    </source>
</evidence>
<evidence type="ECO:0000256" key="4">
    <source>
        <dbReference type="ARBA" id="ARBA00023163"/>
    </source>
</evidence>
<evidence type="ECO:0000313" key="10">
    <source>
        <dbReference type="Proteomes" id="UP000245870"/>
    </source>
</evidence>
<evidence type="ECO:0000313" key="9">
    <source>
        <dbReference type="EMBL" id="PVX53548.1"/>
    </source>
</evidence>
<dbReference type="Pfam" id="PF04542">
    <property type="entry name" value="Sigma70_r2"/>
    <property type="match status" value="1"/>
</dbReference>
<dbReference type="SUPFAM" id="SSF56925">
    <property type="entry name" value="OMPA-like"/>
    <property type="match status" value="1"/>
</dbReference>
<dbReference type="SUPFAM" id="SSF88946">
    <property type="entry name" value="Sigma2 domain of RNA polymerase sigma factors"/>
    <property type="match status" value="1"/>
</dbReference>
<dbReference type="PANTHER" id="PTHR43133:SF46">
    <property type="entry name" value="RNA POLYMERASE SIGMA-70 FACTOR ECF SUBFAMILY"/>
    <property type="match status" value="1"/>
</dbReference>
<keyword evidence="3" id="KW-0731">Sigma factor</keyword>
<dbReference type="InterPro" id="IPR025665">
    <property type="entry name" value="Beta-barrel_OMP_2"/>
</dbReference>
<evidence type="ECO:0000256" key="2">
    <source>
        <dbReference type="ARBA" id="ARBA00023015"/>
    </source>
</evidence>
<dbReference type="EMBL" id="QENY01000011">
    <property type="protein sequence ID" value="PVX53548.1"/>
    <property type="molecule type" value="Genomic_DNA"/>
</dbReference>
<protein>
    <submittedName>
        <fullName evidence="9">RNA polymerase sigma-70 factor (ECF subfamily)</fullName>
    </submittedName>
</protein>
<dbReference type="InterPro" id="IPR013249">
    <property type="entry name" value="RNA_pol_sigma70_r4_t2"/>
</dbReference>
<evidence type="ECO:0000259" key="6">
    <source>
        <dbReference type="Pfam" id="PF04542"/>
    </source>
</evidence>
<proteinExistence type="inferred from homology"/>
<dbReference type="Pfam" id="PF13568">
    <property type="entry name" value="OMP_b-brl_2"/>
    <property type="match status" value="1"/>
</dbReference>
<feature type="transmembrane region" description="Helical" evidence="5">
    <location>
        <begin position="181"/>
        <end position="198"/>
    </location>
</feature>
<feature type="domain" description="RNA polymerase sigma factor 70 region 4 type 2" evidence="7">
    <location>
        <begin position="121"/>
        <end position="173"/>
    </location>
</feature>
<dbReference type="RefSeq" id="WP_116616629.1">
    <property type="nucleotide sequence ID" value="NZ_QENY01000011.1"/>
</dbReference>
<evidence type="ECO:0000259" key="7">
    <source>
        <dbReference type="Pfam" id="PF08281"/>
    </source>
</evidence>
<accession>A0A2U0U7E8</accession>
<keyword evidence="10" id="KW-1185">Reference proteome</keyword>
<dbReference type="InterPro" id="IPR014284">
    <property type="entry name" value="RNA_pol_sigma-70_dom"/>
</dbReference>
<evidence type="ECO:0000256" key="1">
    <source>
        <dbReference type="ARBA" id="ARBA00010641"/>
    </source>
</evidence>
<dbReference type="Gene3D" id="1.10.1740.10">
    <property type="match status" value="1"/>
</dbReference>
<dbReference type="InterPro" id="IPR013325">
    <property type="entry name" value="RNA_pol_sigma_r2"/>
</dbReference>
<dbReference type="InterPro" id="IPR011250">
    <property type="entry name" value="OMP/PagP_B-barrel"/>
</dbReference>
<dbReference type="SUPFAM" id="SSF88659">
    <property type="entry name" value="Sigma3 and sigma4 domains of RNA polymerase sigma factors"/>
    <property type="match status" value="1"/>
</dbReference>
<dbReference type="InterPro" id="IPR036388">
    <property type="entry name" value="WH-like_DNA-bd_sf"/>
</dbReference>
<dbReference type="CDD" id="cd06171">
    <property type="entry name" value="Sigma70_r4"/>
    <property type="match status" value="1"/>
</dbReference>
<sequence>MASNITTLVEKAKQGDADAFSALYQMYYPKMKGICINILGEDKAVVDDLVQDAFILAFVSLKDLKNTHRFSQWLTSITTNLVLKYQEKGKRYDFISLSDIEDEFSSVLEDGNTSKQSIPYEEIMSAIDSLPKGYKKIFKKSVLEGLSHQEISKLLDIAPHSSSSQLARAKALLRKILSSRAMLLIALALIVIPIYRYFTAKKKLVSENDVKIVRTRKPNKDITPIQKRPNVSVSSAQKAVLGYSHQSVQQGKNIVITVGDSIKTGQNVILEISDSLQENQHVLADNKRDSIITKDSVYTPIPNEERWIADDTRPHKKSKWQLLAAGSLGTTLAQNVCKIITSSADDITSDQPSEKSFTTWEEYAKYLHRLTPTDPTAENVAMMDIADNNNGKIEEAEHHDKPIILGLAVNMSIGKHWSLETGLQYSYLKSYFTLGTGNYRVDKEQKLHYIGFPVKLSYQFMKYKRLSAYGSAGASIQIPLSGKTYADYVVGGKSGYTTDWKTIPSIQWTVNTNIGIQYQFAPKLTLFVEPTLNWYIPNGSEVKNAWTERPFTLTLPFGIRFSW</sequence>
<organism evidence="9 10">
    <name type="scientific">Hallella colorans</name>
    <dbReference type="NCBI Taxonomy" id="1703337"/>
    <lineage>
        <taxon>Bacteria</taxon>
        <taxon>Pseudomonadati</taxon>
        <taxon>Bacteroidota</taxon>
        <taxon>Bacteroidia</taxon>
        <taxon>Bacteroidales</taxon>
        <taxon>Prevotellaceae</taxon>
        <taxon>Hallella</taxon>
    </lineage>
</organism>
<evidence type="ECO:0000256" key="3">
    <source>
        <dbReference type="ARBA" id="ARBA00023082"/>
    </source>
</evidence>
<name>A0A2U0U7E8_9BACT</name>
<feature type="domain" description="Outer membrane protein beta-barrel" evidence="8">
    <location>
        <begin position="403"/>
        <end position="527"/>
    </location>
</feature>
<dbReference type="Gene3D" id="1.10.10.10">
    <property type="entry name" value="Winged helix-like DNA-binding domain superfamily/Winged helix DNA-binding domain"/>
    <property type="match status" value="1"/>
</dbReference>
<comment type="similarity">
    <text evidence="1">Belongs to the sigma-70 factor family. ECF subfamily.</text>
</comment>
<dbReference type="NCBIfam" id="TIGR02937">
    <property type="entry name" value="sigma70-ECF"/>
    <property type="match status" value="1"/>
</dbReference>
<dbReference type="AlphaFoldDB" id="A0A2U0U7E8"/>
<dbReference type="OrthoDB" id="1056775at2"/>